<dbReference type="PIRSF" id="PIRSF005355">
    <property type="entry name" value="UBIAD1"/>
    <property type="match status" value="1"/>
</dbReference>
<reference evidence="10 11" key="1">
    <citation type="submission" date="2024-04" db="EMBL/GenBank/DDBJ databases">
        <title>Human intestinal bacterial collection.</title>
        <authorList>
            <person name="Pauvert C."/>
            <person name="Hitch T.C.A."/>
            <person name="Clavel T."/>
        </authorList>
    </citation>
    <scope>NUCLEOTIDE SEQUENCE [LARGE SCALE GENOMIC DNA]</scope>
    <source>
        <strain evidence="10 11">CLA-AA-H145</strain>
    </source>
</reference>
<dbReference type="InterPro" id="IPR004657">
    <property type="entry name" value="MenA"/>
</dbReference>
<keyword evidence="5 8" id="KW-0812">Transmembrane</keyword>
<keyword evidence="4 8" id="KW-0808">Transferase</keyword>
<feature type="transmembrane region" description="Helical" evidence="8">
    <location>
        <begin position="291"/>
        <end position="312"/>
    </location>
</feature>
<evidence type="ECO:0000256" key="3">
    <source>
        <dbReference type="ARBA" id="ARBA00022475"/>
    </source>
</evidence>
<evidence type="ECO:0000256" key="9">
    <source>
        <dbReference type="NCBIfam" id="TIGR00751"/>
    </source>
</evidence>
<accession>A0ABV1FR61</accession>
<feature type="transmembrane region" description="Helical" evidence="8">
    <location>
        <begin position="155"/>
        <end position="174"/>
    </location>
</feature>
<dbReference type="Pfam" id="PF01040">
    <property type="entry name" value="UbiA"/>
    <property type="match status" value="1"/>
</dbReference>
<dbReference type="InterPro" id="IPR000537">
    <property type="entry name" value="UbiA_prenyltransferase"/>
</dbReference>
<comment type="catalytic activity">
    <reaction evidence="8">
        <text>an all-trans-polyprenyl diphosphate + 1,4-dihydroxy-2-naphthoate + H(+) = a 2-demethylmenaquinol + CO2 + diphosphate</text>
        <dbReference type="Rhea" id="RHEA:26478"/>
        <dbReference type="Rhea" id="RHEA-COMP:9563"/>
        <dbReference type="Rhea" id="RHEA-COMP:9564"/>
        <dbReference type="ChEBI" id="CHEBI:11173"/>
        <dbReference type="ChEBI" id="CHEBI:15378"/>
        <dbReference type="ChEBI" id="CHEBI:16526"/>
        <dbReference type="ChEBI" id="CHEBI:33019"/>
        <dbReference type="ChEBI" id="CHEBI:55437"/>
        <dbReference type="ChEBI" id="CHEBI:58914"/>
        <dbReference type="EC" id="2.5.1.74"/>
    </reaction>
</comment>
<dbReference type="PANTHER" id="PTHR13929">
    <property type="entry name" value="1,4-DIHYDROXY-2-NAPHTHOATE OCTAPRENYLTRANSFERASE"/>
    <property type="match status" value="1"/>
</dbReference>
<proteinExistence type="inferred from homology"/>
<name>A0ABV1FR61_9BACT</name>
<evidence type="ECO:0000256" key="2">
    <source>
        <dbReference type="ARBA" id="ARBA00022428"/>
    </source>
</evidence>
<dbReference type="HAMAP" id="MF_01937">
    <property type="entry name" value="MenA_1"/>
    <property type="match status" value="1"/>
</dbReference>
<dbReference type="Proteomes" id="UP001487296">
    <property type="component" value="Unassembled WGS sequence"/>
</dbReference>
<evidence type="ECO:0000256" key="5">
    <source>
        <dbReference type="ARBA" id="ARBA00022692"/>
    </source>
</evidence>
<protein>
    <recommendedName>
        <fullName evidence="8 9">1,4-dihydroxy-2-naphthoate octaprenyltransferase</fullName>
        <shortName evidence="8">DHNA-octaprenyltransferase</shortName>
        <ecNumber evidence="8 9">2.5.1.74</ecNumber>
    </recommendedName>
</protein>
<feature type="transmembrane region" description="Helical" evidence="8">
    <location>
        <begin position="230"/>
        <end position="248"/>
    </location>
</feature>
<evidence type="ECO:0000313" key="10">
    <source>
        <dbReference type="EMBL" id="MEQ2486906.1"/>
    </source>
</evidence>
<dbReference type="Gene3D" id="1.10.357.140">
    <property type="entry name" value="UbiA prenyltransferase"/>
    <property type="match status" value="1"/>
</dbReference>
<keyword evidence="6 8" id="KW-1133">Transmembrane helix</keyword>
<dbReference type="CDD" id="cd13962">
    <property type="entry name" value="PT_UbiA_UBIAD1"/>
    <property type="match status" value="1"/>
</dbReference>
<gene>
    <name evidence="8 10" type="primary">menA</name>
    <name evidence="10" type="ORF">AAAT34_07530</name>
</gene>
<comment type="similarity">
    <text evidence="8">Belongs to the MenA family. Type 1 subfamily.</text>
</comment>
<organism evidence="10 11">
    <name type="scientific">Hallella faecis</name>
    <dbReference type="NCBI Taxonomy" id="2841596"/>
    <lineage>
        <taxon>Bacteria</taxon>
        <taxon>Pseudomonadati</taxon>
        <taxon>Bacteroidota</taxon>
        <taxon>Bacteroidia</taxon>
        <taxon>Bacteroidales</taxon>
        <taxon>Prevotellaceae</taxon>
        <taxon>Hallella</taxon>
    </lineage>
</organism>
<dbReference type="NCBIfam" id="TIGR00751">
    <property type="entry name" value="menA"/>
    <property type="match status" value="1"/>
</dbReference>
<comment type="caution">
    <text evidence="10">The sequence shown here is derived from an EMBL/GenBank/DDBJ whole genome shotgun (WGS) entry which is preliminary data.</text>
</comment>
<dbReference type="InterPro" id="IPR044878">
    <property type="entry name" value="UbiA_sf"/>
</dbReference>
<dbReference type="EMBL" id="JBBNFP010000026">
    <property type="protein sequence ID" value="MEQ2486906.1"/>
    <property type="molecule type" value="Genomic_DNA"/>
</dbReference>
<evidence type="ECO:0000256" key="1">
    <source>
        <dbReference type="ARBA" id="ARBA00004141"/>
    </source>
</evidence>
<feature type="transmembrane region" description="Helical" evidence="8">
    <location>
        <begin position="24"/>
        <end position="44"/>
    </location>
</feature>
<feature type="transmembrane region" description="Helical" evidence="8">
    <location>
        <begin position="105"/>
        <end position="123"/>
    </location>
</feature>
<evidence type="ECO:0000256" key="8">
    <source>
        <dbReference type="HAMAP-Rule" id="MF_01937"/>
    </source>
</evidence>
<evidence type="ECO:0000256" key="6">
    <source>
        <dbReference type="ARBA" id="ARBA00022989"/>
    </source>
</evidence>
<comment type="function">
    <text evidence="8">Conversion of 1,4-dihydroxy-2-naphthoate (DHNA) to demethylmenaquinone (DMK).</text>
</comment>
<keyword evidence="7 8" id="KW-0472">Membrane</keyword>
<keyword evidence="2 8" id="KW-0474">Menaquinone biosynthesis</keyword>
<dbReference type="PANTHER" id="PTHR13929:SF0">
    <property type="entry name" value="UBIA PRENYLTRANSFERASE DOMAIN-CONTAINING PROTEIN 1"/>
    <property type="match status" value="1"/>
</dbReference>
<sequence length="317" mass="34753">MISENDTIQTNSMKAWLLAARPKTLSAAAVPVIIGFALALKTVGWREFQVVPALLCLLFAWLMQIDSNLINDYFDFVRGNDDRETRLGPKRACAEGWITLPAMRWALAITSVSACVVGLPLIAYGGWNLVGVGALCVVFAFLYTTFFASKGLGDVLVVVFFGLVPVYFTWFVIVPAGHQAFNLSVLCIAIACGMVIDTLLLVNNYRDRDNDKACGKITLAVRLGERATALVYRYMPYCAELWIFQTLILGEDAPLWKVVAFVALAAVYLIMHDTTARKMVAIGKGRELNAVLGMTARNLFVFGLVTAAQILLVGQIL</sequence>
<comment type="subcellular location">
    <subcellularLocation>
        <location evidence="8">Cell membrane</location>
        <topology evidence="8">Multi-pass membrane protein</topology>
    </subcellularLocation>
    <subcellularLocation>
        <location evidence="1">Membrane</location>
        <topology evidence="1">Multi-pass membrane protein</topology>
    </subcellularLocation>
</comment>
<evidence type="ECO:0000256" key="7">
    <source>
        <dbReference type="ARBA" id="ARBA00023136"/>
    </source>
</evidence>
<feature type="transmembrane region" description="Helical" evidence="8">
    <location>
        <begin position="180"/>
        <end position="202"/>
    </location>
</feature>
<dbReference type="RefSeq" id="WP_215759982.1">
    <property type="nucleotide sequence ID" value="NZ_JAHKBE010000026.1"/>
</dbReference>
<evidence type="ECO:0000313" key="11">
    <source>
        <dbReference type="Proteomes" id="UP001487296"/>
    </source>
</evidence>
<keyword evidence="11" id="KW-1185">Reference proteome</keyword>
<dbReference type="InterPro" id="IPR026046">
    <property type="entry name" value="UBIAD1"/>
</dbReference>
<dbReference type="GO" id="GO:0046428">
    <property type="term" value="F:1,4-dihydroxy-2-naphthoate polyprenyltransferase activity"/>
    <property type="evidence" value="ECO:0007669"/>
    <property type="project" value="UniProtKB-EC"/>
</dbReference>
<evidence type="ECO:0000256" key="4">
    <source>
        <dbReference type="ARBA" id="ARBA00022679"/>
    </source>
</evidence>
<dbReference type="EC" id="2.5.1.74" evidence="8 9"/>
<feature type="transmembrane region" description="Helical" evidence="8">
    <location>
        <begin position="254"/>
        <end position="271"/>
    </location>
</feature>
<comment type="pathway">
    <text evidence="8">Quinol/quinone metabolism; menaquinone biosynthesis; menaquinol from 1,4-dihydroxy-2-naphthoate: step 1/2.</text>
</comment>
<feature type="transmembrane region" description="Helical" evidence="8">
    <location>
        <begin position="129"/>
        <end position="148"/>
    </location>
</feature>
<keyword evidence="3 8" id="KW-1003">Cell membrane</keyword>
<feature type="transmembrane region" description="Helical" evidence="8">
    <location>
        <begin position="50"/>
        <end position="70"/>
    </location>
</feature>